<dbReference type="EMBL" id="JAERRI010000031">
    <property type="protein sequence ID" value="MBL1094669.1"/>
    <property type="molecule type" value="Genomic_DNA"/>
</dbReference>
<organism evidence="2 3">
    <name type="scientific">Streptomyces siderophoricus</name>
    <dbReference type="NCBI Taxonomy" id="2802281"/>
    <lineage>
        <taxon>Bacteria</taxon>
        <taxon>Bacillati</taxon>
        <taxon>Actinomycetota</taxon>
        <taxon>Actinomycetes</taxon>
        <taxon>Kitasatosporales</taxon>
        <taxon>Streptomycetaceae</taxon>
        <taxon>Streptomyces</taxon>
    </lineage>
</organism>
<gene>
    <name evidence="2" type="ORF">JK360_36050</name>
</gene>
<evidence type="ECO:0000313" key="3">
    <source>
        <dbReference type="Proteomes" id="UP000629371"/>
    </source>
</evidence>
<evidence type="ECO:0000256" key="1">
    <source>
        <dbReference type="SAM" id="MobiDB-lite"/>
    </source>
</evidence>
<keyword evidence="3" id="KW-1185">Reference proteome</keyword>
<evidence type="ECO:0000313" key="2">
    <source>
        <dbReference type="EMBL" id="MBL1094669.1"/>
    </source>
</evidence>
<reference evidence="2 3" key="1">
    <citation type="submission" date="2021-01" db="EMBL/GenBank/DDBJ databases">
        <title>WGS of actinomycetes isolated from Thailand.</title>
        <authorList>
            <person name="Thawai C."/>
        </authorList>
    </citation>
    <scope>NUCLEOTIDE SEQUENCE [LARGE SCALE GENOMIC DNA]</scope>
    <source>
        <strain evidence="2 3">CH9-7</strain>
    </source>
</reference>
<comment type="caution">
    <text evidence="2">The sequence shown here is derived from an EMBL/GenBank/DDBJ whole genome shotgun (WGS) entry which is preliminary data.</text>
</comment>
<proteinExistence type="predicted"/>
<protein>
    <submittedName>
        <fullName evidence="2">Rho termination factor N-terminal domain-containing protein</fullName>
    </submittedName>
</protein>
<accession>A0ABS1N3L7</accession>
<sequence length="53" mass="5867">MAGRSRSELHELATGAGVPGRSSMKRGDLIKALSASYRRLFGQVPGIRPEWRR</sequence>
<feature type="region of interest" description="Disordered" evidence="1">
    <location>
        <begin position="1"/>
        <end position="24"/>
    </location>
</feature>
<dbReference type="Proteomes" id="UP000629371">
    <property type="component" value="Unassembled WGS sequence"/>
</dbReference>
<feature type="compositionally biased region" description="Basic and acidic residues" evidence="1">
    <location>
        <begin position="1"/>
        <end position="11"/>
    </location>
</feature>
<name>A0ABS1N3L7_9ACTN</name>